<dbReference type="AlphaFoldDB" id="A0A166XYN6"/>
<dbReference type="PATRIC" id="fig|1365250.3.peg.1229"/>
<evidence type="ECO:0000256" key="1">
    <source>
        <dbReference type="SAM" id="Phobius"/>
    </source>
</evidence>
<proteinExistence type="predicted"/>
<feature type="transmembrane region" description="Helical" evidence="1">
    <location>
        <begin position="6"/>
        <end position="24"/>
    </location>
</feature>
<protein>
    <recommendedName>
        <fullName evidence="4">Lipoprotein</fullName>
    </recommendedName>
</protein>
<accession>A0A166XYN6</accession>
<sequence>MQRSLIGLYLGVGFIAGLQVLHLWSGCNSVSPKQITVHQPLAVPASNQWMNSSESDASSQQLLQAYIQAEIAQQLEAQTKQITLAINQLKPAQNSEYIEVSDSIEENNEAVIKQQEIYSLSMGALESSIAVGHFDESNALEMMSNFNHLSDSQKLNLITVYSDAINAGQIHFDKPLPDFIN</sequence>
<gene>
    <name evidence="2" type="ORF">N475_10770</name>
</gene>
<evidence type="ECO:0008006" key="4">
    <source>
        <dbReference type="Google" id="ProtNLM"/>
    </source>
</evidence>
<keyword evidence="3" id="KW-1185">Reference proteome</keyword>
<keyword evidence="1" id="KW-0472">Membrane</keyword>
<reference evidence="2 3" key="1">
    <citation type="submission" date="2013-07" db="EMBL/GenBank/DDBJ databases">
        <title>Comparative Genomic and Metabolomic Analysis of Twelve Strains of Pseudoalteromonas luteoviolacea.</title>
        <authorList>
            <person name="Vynne N.G."/>
            <person name="Mansson M."/>
            <person name="Gram L."/>
        </authorList>
    </citation>
    <scope>NUCLEOTIDE SEQUENCE [LARGE SCALE GENOMIC DNA]</scope>
    <source>
        <strain evidence="2 3">DSM 6061</strain>
    </source>
</reference>
<dbReference type="Proteomes" id="UP000076643">
    <property type="component" value="Unassembled WGS sequence"/>
</dbReference>
<dbReference type="EMBL" id="AUYB01000091">
    <property type="protein sequence ID" value="KZN41047.1"/>
    <property type="molecule type" value="Genomic_DNA"/>
</dbReference>
<organism evidence="2 3">
    <name type="scientific">Pseudoalteromonas luteoviolacea DSM 6061</name>
    <dbReference type="NCBI Taxonomy" id="1365250"/>
    <lineage>
        <taxon>Bacteria</taxon>
        <taxon>Pseudomonadati</taxon>
        <taxon>Pseudomonadota</taxon>
        <taxon>Gammaproteobacteria</taxon>
        <taxon>Alteromonadales</taxon>
        <taxon>Pseudoalteromonadaceae</taxon>
        <taxon>Pseudoalteromonas</taxon>
    </lineage>
</organism>
<dbReference type="RefSeq" id="WP_063364841.1">
    <property type="nucleotide sequence ID" value="NZ_AQHB01000049.1"/>
</dbReference>
<keyword evidence="1" id="KW-0812">Transmembrane</keyword>
<comment type="caution">
    <text evidence="2">The sequence shown here is derived from an EMBL/GenBank/DDBJ whole genome shotgun (WGS) entry which is preliminary data.</text>
</comment>
<name>A0A166XYN6_9GAMM</name>
<dbReference type="PROSITE" id="PS51257">
    <property type="entry name" value="PROKAR_LIPOPROTEIN"/>
    <property type="match status" value="1"/>
</dbReference>
<evidence type="ECO:0000313" key="2">
    <source>
        <dbReference type="EMBL" id="KZN41047.1"/>
    </source>
</evidence>
<evidence type="ECO:0000313" key="3">
    <source>
        <dbReference type="Proteomes" id="UP000076643"/>
    </source>
</evidence>
<keyword evidence="1" id="KW-1133">Transmembrane helix</keyword>